<feature type="region of interest" description="Disordered" evidence="7">
    <location>
        <begin position="1"/>
        <end position="30"/>
    </location>
</feature>
<dbReference type="InterPro" id="IPR013087">
    <property type="entry name" value="Znf_C2H2_type"/>
</dbReference>
<dbReference type="Gene3D" id="4.10.60.10">
    <property type="entry name" value="Zinc finger, CCHC-type"/>
    <property type="match status" value="1"/>
</dbReference>
<dbReference type="SMART" id="SM00343">
    <property type="entry name" value="ZnF_C2HC"/>
    <property type="match status" value="2"/>
</dbReference>
<feature type="domain" description="CCHC-type" evidence="8">
    <location>
        <begin position="1470"/>
        <end position="1485"/>
    </location>
</feature>
<protein>
    <recommendedName>
        <fullName evidence="8">CCHC-type domain-containing protein</fullName>
    </recommendedName>
</protein>
<dbReference type="InterPro" id="IPR002058">
    <property type="entry name" value="PAP_assoc"/>
</dbReference>
<dbReference type="Proteomes" id="UP000054324">
    <property type="component" value="Unassembled WGS sequence"/>
</dbReference>
<organism evidence="9 10">
    <name type="scientific">Opisthorchis viverrini</name>
    <name type="common">Southeast Asian liver fluke</name>
    <dbReference type="NCBI Taxonomy" id="6198"/>
    <lineage>
        <taxon>Eukaryota</taxon>
        <taxon>Metazoa</taxon>
        <taxon>Spiralia</taxon>
        <taxon>Lophotrochozoa</taxon>
        <taxon>Platyhelminthes</taxon>
        <taxon>Trematoda</taxon>
        <taxon>Digenea</taxon>
        <taxon>Opisthorchiida</taxon>
        <taxon>Opisthorchiata</taxon>
        <taxon>Opisthorchiidae</taxon>
        <taxon>Opisthorchis</taxon>
    </lineage>
</organism>
<gene>
    <name evidence="9" type="ORF">T265_14563</name>
</gene>
<dbReference type="Pfam" id="PF03828">
    <property type="entry name" value="PAP_assoc"/>
    <property type="match status" value="1"/>
</dbReference>
<dbReference type="KEGG" id="ovi:T265_14563"/>
<dbReference type="GO" id="GO:0050265">
    <property type="term" value="F:RNA uridylyltransferase activity"/>
    <property type="evidence" value="ECO:0007669"/>
    <property type="project" value="TreeGrafter"/>
</dbReference>
<dbReference type="OrthoDB" id="407432at2759"/>
<dbReference type="GO" id="GO:0031123">
    <property type="term" value="P:RNA 3'-end processing"/>
    <property type="evidence" value="ECO:0007669"/>
    <property type="project" value="TreeGrafter"/>
</dbReference>
<dbReference type="InterPro" id="IPR043519">
    <property type="entry name" value="NT_sf"/>
</dbReference>
<evidence type="ECO:0000256" key="7">
    <source>
        <dbReference type="SAM" id="MobiDB-lite"/>
    </source>
</evidence>
<feature type="region of interest" description="Disordered" evidence="7">
    <location>
        <begin position="1546"/>
        <end position="1568"/>
    </location>
</feature>
<accession>A0A074ZDU8</accession>
<dbReference type="Pfam" id="PF22600">
    <property type="entry name" value="MTPAP-like_central"/>
    <property type="match status" value="1"/>
</dbReference>
<keyword evidence="6" id="KW-0862">Zinc</keyword>
<evidence type="ECO:0000313" key="9">
    <source>
        <dbReference type="EMBL" id="KER23807.1"/>
    </source>
</evidence>
<dbReference type="PROSITE" id="PS50158">
    <property type="entry name" value="ZF_CCHC"/>
    <property type="match status" value="1"/>
</dbReference>
<dbReference type="GeneID" id="20328729"/>
<dbReference type="RefSeq" id="XP_009172460.1">
    <property type="nucleotide sequence ID" value="XM_009174196.1"/>
</dbReference>
<dbReference type="SUPFAM" id="SSF57756">
    <property type="entry name" value="Retrovirus zinc finger-like domains"/>
    <property type="match status" value="1"/>
</dbReference>
<feature type="region of interest" description="Disordered" evidence="7">
    <location>
        <begin position="1767"/>
        <end position="1821"/>
    </location>
</feature>
<dbReference type="PROSITE" id="PS00028">
    <property type="entry name" value="ZINC_FINGER_C2H2_1"/>
    <property type="match status" value="1"/>
</dbReference>
<sequence length="1835" mass="205724">MTETAGPVRRGRKQMANSLLGTPDKSSGKAIMDPSQIPMDQLHYLNENHIYWKEGKTKRAFVCQACGQTMPSLGASIHHSQQQSHQANLLTDQVRTVLLHLPPIIPAHRLVLNQTLESAVEGVLVEPAEVERRQRFAHHVIKALQCRIKDFQMVGVGNTWSGVALPDSHVDLDVCRLTTAEMRDKSPQKQPKLMVVDDSIVRSPSLGYLMEDIFELLKANSQKYTAPSMSSSPKKVDGELADIQTSKSSPSNGLVKFPDIYNVVRTDAEYFSISFTDANQVQYDIHTGNPLGHHVAKLLLTYLGLDARARDLATLFCKLAKLAHLDMPLNGTFPPTVLLIMVIFYLQHTSPPVLPNLHQLYRSAAHESLPADSFYHVEYDCQDLSFLTDPALISKLWLPSNNSFPHPSPCFPIPNLPYLEQASCMADLWLGLLRFYLFDFQKATYAVDLVCPSPLRRRRSGGGISSIFVFDPFDRKDLCRQISSGGFEYIRSQLLAAYGYFGVPRLTNGRHVFTNVRTHEPDAHVEANLRKNRSPSKRNIKASTPNDNSPQEGDHSPNPPILRLTPIIDSTDGFAGNLVKVKSLVAEKFGAKLEASPPNISDVNPVEGETTEEAPDAVRKLALADVAPLILEVVLDELLESADAAGQFHSVILHLSLPTLTKQCFQRQSSLTQRNFLLTVTDCAQLTEHFAVVFWSKIYDTFIDKGLLVTRQRSFVKMTSFLFRMVFWRWYNKNHSNEQPMNSEGSPGLESEPCEFCMEAKNQEGLGPHQCTCKVKKPPEEEYSLGKRPSPLDDPDIVLNFEEDFDDDNEGDPTEVDCERFLESLPNDTLDHDVPFDPMNEDTVDEQNELVEQTLDLGEDDEVEMKMNEEIDTRAQGGTVDSTDESTSFLQSDIRDKLLKAVDSLTSSKLKVAQPDSGGLYDPDIIVDPGPQSQNSGAMLFEQSCSTQKVPINGKDARTSKRAKRAAQDFENSQPPEGASVAKVAAVEHATSEALGWQRVILTRDAYGPALDDDRPNFYNSALVAKLEPEDLSFSFIVRGRLPAPGKHGIRSSVLGLAAPNQPSTLLAHFESPQPQCKGCGQTGHRIGMCASAAEKSVSFVAWKKLQPSLPPLASENQITALTACLTELNSFHDCSGQIASRQFIVDTLQRVIANIFPSVQLRLYGSCANGFELVSSDMDLCVIFPRDSFEWRQLKEVGSTLSLIRRIRAQLFRCDRSLGINRVRAILHARVPILKVSFENGFEVDISFSNHLAVINTEMLRFYTVVEPKLRVLGIALKIISKLCHIGDASVGGVSSYALIIMLIHYLQQKDQLPVLQEAYVEKEKPQNLMSGWNAWYQDDLTVLAKCWRPPEQKMSLGEMWLGFFHYYLFEFNRDVNVVCIRQKKLLSRFVKMWTSLFAIEDPFDLDHNLTCALSRDSLLSILDLFYAVLVHHTTLNPDSMHVDLWRFSLFSPKRLDEIRRLGTPSRWRCRRCRQFGHRAADCPTKDNTPQSIVSDTNVQVLIGAFLNRKPHQSINNQSSTPVGSIHHQRIIPQQQGNFILRSSPQTGSQGPHYRPHSYPTKPMYRSNRPYTFLPDRNPHPPQYSHAYGMSNYTVGGGHSCYPQYLTRQHQQPAVVYPIPRQHFVPISHNFDRHSTPAMYVVPSTQQPKWTGDPVAYSEHFPPPPTTPNKQSNVAEMPQQQSNPSPAHPLQSSNGGKKPAQPAFTPEKQNKRKKARKPFENPNAKVTTVSLYDSPASDCITWVNEKFQLGTSSSGHQHTFRNATCNQQFRKPPPTSQTTSAVSTELQTQDKTTQPKHKGNPRFTQPSTRGPILSNCANTDADLARRFQNMSTRK</sequence>
<evidence type="ECO:0000256" key="1">
    <source>
        <dbReference type="ARBA" id="ARBA00001936"/>
    </source>
</evidence>
<evidence type="ECO:0000256" key="5">
    <source>
        <dbReference type="ARBA" id="ARBA00022842"/>
    </source>
</evidence>
<keyword evidence="10" id="KW-1185">Reference proteome</keyword>
<keyword evidence="5" id="KW-0460">Magnesium</keyword>
<keyword evidence="3" id="KW-0808">Transferase</keyword>
<dbReference type="SUPFAM" id="SSF81301">
    <property type="entry name" value="Nucleotidyltransferase"/>
    <property type="match status" value="1"/>
</dbReference>
<keyword evidence="6" id="KW-0863">Zinc-finger</keyword>
<feature type="region of interest" description="Disordered" evidence="7">
    <location>
        <begin position="530"/>
        <end position="562"/>
    </location>
</feature>
<feature type="compositionally biased region" description="Basic residues" evidence="7">
    <location>
        <begin position="530"/>
        <end position="540"/>
    </location>
</feature>
<keyword evidence="4" id="KW-0479">Metal-binding</keyword>
<dbReference type="EMBL" id="KL596834">
    <property type="protein sequence ID" value="KER23807.1"/>
    <property type="molecule type" value="Genomic_DNA"/>
</dbReference>
<dbReference type="PANTHER" id="PTHR12271:SF66">
    <property type="entry name" value="TERMINAL URIDYLYLTRANSFERASE TAILOR"/>
    <property type="match status" value="1"/>
</dbReference>
<evidence type="ECO:0000256" key="6">
    <source>
        <dbReference type="PROSITE-ProRule" id="PRU00047"/>
    </source>
</evidence>
<evidence type="ECO:0000259" key="8">
    <source>
        <dbReference type="PROSITE" id="PS50158"/>
    </source>
</evidence>
<dbReference type="GO" id="GO:0003676">
    <property type="term" value="F:nucleic acid binding"/>
    <property type="evidence" value="ECO:0007669"/>
    <property type="project" value="InterPro"/>
</dbReference>
<proteinExistence type="predicted"/>
<evidence type="ECO:0000313" key="10">
    <source>
        <dbReference type="Proteomes" id="UP000054324"/>
    </source>
</evidence>
<evidence type="ECO:0000256" key="4">
    <source>
        <dbReference type="ARBA" id="ARBA00022723"/>
    </source>
</evidence>
<dbReference type="Gene3D" id="3.30.460.10">
    <property type="entry name" value="Beta Polymerase, domain 2"/>
    <property type="match status" value="1"/>
</dbReference>
<dbReference type="InterPro" id="IPR001878">
    <property type="entry name" value="Znf_CCHC"/>
</dbReference>
<dbReference type="GO" id="GO:0008270">
    <property type="term" value="F:zinc ion binding"/>
    <property type="evidence" value="ECO:0007669"/>
    <property type="project" value="UniProtKB-KW"/>
</dbReference>
<dbReference type="CTD" id="20328729"/>
<feature type="region of interest" description="Disordered" evidence="7">
    <location>
        <begin position="1645"/>
        <end position="1723"/>
    </location>
</feature>
<dbReference type="Gene3D" id="1.10.1410.10">
    <property type="match status" value="2"/>
</dbReference>
<dbReference type="CDD" id="cd05402">
    <property type="entry name" value="NT_PAP_TUTase"/>
    <property type="match status" value="1"/>
</dbReference>
<feature type="compositionally biased region" description="Polar residues" evidence="7">
    <location>
        <begin position="1777"/>
        <end position="1793"/>
    </location>
</feature>
<reference evidence="9 10" key="1">
    <citation type="submission" date="2013-11" db="EMBL/GenBank/DDBJ databases">
        <title>Opisthorchis viverrini - life in the bile duct.</title>
        <authorList>
            <person name="Young N.D."/>
            <person name="Nagarajan N."/>
            <person name="Lin S.J."/>
            <person name="Korhonen P.K."/>
            <person name="Jex A.R."/>
            <person name="Hall R.S."/>
            <person name="Safavi-Hemami H."/>
            <person name="Kaewkong W."/>
            <person name="Bertrand D."/>
            <person name="Gao S."/>
            <person name="Seet Q."/>
            <person name="Wongkham S."/>
            <person name="Teh B.T."/>
            <person name="Wongkham C."/>
            <person name="Intapan P.M."/>
            <person name="Maleewong W."/>
            <person name="Yang X."/>
            <person name="Hu M."/>
            <person name="Wang Z."/>
            <person name="Hofmann A."/>
            <person name="Sternberg P.W."/>
            <person name="Tan P."/>
            <person name="Wang J."/>
            <person name="Gasser R.B."/>
        </authorList>
    </citation>
    <scope>NUCLEOTIDE SEQUENCE [LARGE SCALE GENOMIC DNA]</scope>
</reference>
<evidence type="ECO:0000256" key="3">
    <source>
        <dbReference type="ARBA" id="ARBA00022679"/>
    </source>
</evidence>
<evidence type="ECO:0000256" key="2">
    <source>
        <dbReference type="ARBA" id="ARBA00001946"/>
    </source>
</evidence>
<dbReference type="STRING" id="6198.A0A074ZDU8"/>
<name>A0A074ZDU8_OPIVI</name>
<comment type="cofactor">
    <cofactor evidence="2">
        <name>Mg(2+)</name>
        <dbReference type="ChEBI" id="CHEBI:18420"/>
    </cofactor>
</comment>
<feature type="compositionally biased region" description="Polar residues" evidence="7">
    <location>
        <begin position="1669"/>
        <end position="1696"/>
    </location>
</feature>
<dbReference type="PANTHER" id="PTHR12271">
    <property type="entry name" value="POLY A POLYMERASE CID PAP -RELATED"/>
    <property type="match status" value="1"/>
</dbReference>
<comment type="cofactor">
    <cofactor evidence="1">
        <name>Mn(2+)</name>
        <dbReference type="ChEBI" id="CHEBI:29035"/>
    </cofactor>
</comment>
<feature type="compositionally biased region" description="Polar residues" evidence="7">
    <location>
        <begin position="541"/>
        <end position="551"/>
    </location>
</feature>
<dbReference type="SUPFAM" id="SSF81631">
    <property type="entry name" value="PAP/OAS1 substrate-binding domain"/>
    <property type="match status" value="2"/>
</dbReference>
<dbReference type="InterPro" id="IPR054708">
    <property type="entry name" value="MTPAP-like_central"/>
</dbReference>
<dbReference type="InterPro" id="IPR036875">
    <property type="entry name" value="Znf_CCHC_sf"/>
</dbReference>